<protein>
    <submittedName>
        <fullName evidence="1">Uncharacterized protein</fullName>
    </submittedName>
</protein>
<evidence type="ECO:0000313" key="2">
    <source>
        <dbReference type="Proteomes" id="UP001056120"/>
    </source>
</evidence>
<name>A0ACB9D5Y3_9ASTR</name>
<comment type="caution">
    <text evidence="1">The sequence shown here is derived from an EMBL/GenBank/DDBJ whole genome shotgun (WGS) entry which is preliminary data.</text>
</comment>
<dbReference type="Proteomes" id="UP001056120">
    <property type="component" value="Linkage Group LG20"/>
</dbReference>
<reference evidence="2" key="1">
    <citation type="journal article" date="2022" name="Mol. Ecol. Resour.">
        <title>The genomes of chicory, endive, great burdock and yacon provide insights into Asteraceae palaeo-polyploidization history and plant inulin production.</title>
        <authorList>
            <person name="Fan W."/>
            <person name="Wang S."/>
            <person name="Wang H."/>
            <person name="Wang A."/>
            <person name="Jiang F."/>
            <person name="Liu H."/>
            <person name="Zhao H."/>
            <person name="Xu D."/>
            <person name="Zhang Y."/>
        </authorList>
    </citation>
    <scope>NUCLEOTIDE SEQUENCE [LARGE SCALE GENOMIC DNA]</scope>
    <source>
        <strain evidence="2">cv. Yunnan</strain>
    </source>
</reference>
<dbReference type="EMBL" id="CM042037">
    <property type="protein sequence ID" value="KAI3741930.1"/>
    <property type="molecule type" value="Genomic_DNA"/>
</dbReference>
<keyword evidence="2" id="KW-1185">Reference proteome</keyword>
<gene>
    <name evidence="1" type="ORF">L1987_59609</name>
</gene>
<sequence>MIMFDLCDIQFYDDLMKPVRFHHFHLHVLPSPNRLKALPLTNCLNDRCNPHQLISCLKSNPKHPLIFLKTTATRRYVFVAGPIFLGISSLLVFALNRSINLSFPSQSVDRWTGLVFPLNPATSVSFPPFRSTTVARRNHDRPPLANRVLLTMGLSKTEINFRRLLAAAPQQHHQSKLMHYVGTLREQLEQLAAERTPEGLPRISKATLSDYSEKVEAIAANLVSLELNTVESPDPATAETSVNQTTTKTEEHIISPSPGLRRRIAPSLTSEDRSQNTIDASDSATVKLDAAAQAHITKHRKLQEDLTDEMVGLAQQLKESTLMMNQSIKNTEKILDSTEEAVERSLASTGRANTQAMAIYSESSKTSCFTWLVMLLMTCIFVMVVLLIKVT</sequence>
<reference evidence="1 2" key="2">
    <citation type="journal article" date="2022" name="Mol. Ecol. Resour.">
        <title>The genomes of chicory, endive, great burdock and yacon provide insights into Asteraceae paleo-polyploidization history and plant inulin production.</title>
        <authorList>
            <person name="Fan W."/>
            <person name="Wang S."/>
            <person name="Wang H."/>
            <person name="Wang A."/>
            <person name="Jiang F."/>
            <person name="Liu H."/>
            <person name="Zhao H."/>
            <person name="Xu D."/>
            <person name="Zhang Y."/>
        </authorList>
    </citation>
    <scope>NUCLEOTIDE SEQUENCE [LARGE SCALE GENOMIC DNA]</scope>
    <source>
        <strain evidence="2">cv. Yunnan</strain>
        <tissue evidence="1">Leaves</tissue>
    </source>
</reference>
<proteinExistence type="predicted"/>
<organism evidence="1 2">
    <name type="scientific">Smallanthus sonchifolius</name>
    <dbReference type="NCBI Taxonomy" id="185202"/>
    <lineage>
        <taxon>Eukaryota</taxon>
        <taxon>Viridiplantae</taxon>
        <taxon>Streptophyta</taxon>
        <taxon>Embryophyta</taxon>
        <taxon>Tracheophyta</taxon>
        <taxon>Spermatophyta</taxon>
        <taxon>Magnoliopsida</taxon>
        <taxon>eudicotyledons</taxon>
        <taxon>Gunneridae</taxon>
        <taxon>Pentapetalae</taxon>
        <taxon>asterids</taxon>
        <taxon>campanulids</taxon>
        <taxon>Asterales</taxon>
        <taxon>Asteraceae</taxon>
        <taxon>Asteroideae</taxon>
        <taxon>Heliantheae alliance</taxon>
        <taxon>Millerieae</taxon>
        <taxon>Smallanthus</taxon>
    </lineage>
</organism>
<accession>A0ACB9D5Y3</accession>
<evidence type="ECO:0000313" key="1">
    <source>
        <dbReference type="EMBL" id="KAI3741930.1"/>
    </source>
</evidence>